<feature type="region of interest" description="Disordered" evidence="1">
    <location>
        <begin position="1"/>
        <end position="220"/>
    </location>
</feature>
<evidence type="ECO:0000313" key="2">
    <source>
        <dbReference type="EMBL" id="KAF6749074.1"/>
    </source>
</evidence>
<dbReference type="EMBL" id="JACGCI010000066">
    <property type="protein sequence ID" value="KAF6749074.1"/>
    <property type="molecule type" value="Genomic_DNA"/>
</dbReference>
<keyword evidence="3" id="KW-1185">Reference proteome</keyword>
<proteinExistence type="predicted"/>
<protein>
    <submittedName>
        <fullName evidence="2">Uncharacterized protein</fullName>
    </submittedName>
</protein>
<evidence type="ECO:0000313" key="3">
    <source>
        <dbReference type="Proteomes" id="UP000521943"/>
    </source>
</evidence>
<dbReference type="AlphaFoldDB" id="A0A8H6M0S1"/>
<reference evidence="2 3" key="1">
    <citation type="submission" date="2020-07" db="EMBL/GenBank/DDBJ databases">
        <title>Comparative genomics of pyrophilous fungi reveals a link between fire events and developmental genes.</title>
        <authorList>
            <consortium name="DOE Joint Genome Institute"/>
            <person name="Steindorff A.S."/>
            <person name="Carver A."/>
            <person name="Calhoun S."/>
            <person name="Stillman K."/>
            <person name="Liu H."/>
            <person name="Lipzen A."/>
            <person name="Pangilinan J."/>
            <person name="Labutti K."/>
            <person name="Bruns T.D."/>
            <person name="Grigoriev I.V."/>
        </authorList>
    </citation>
    <scope>NUCLEOTIDE SEQUENCE [LARGE SCALE GENOMIC DNA]</scope>
    <source>
        <strain evidence="2 3">CBS 144469</strain>
    </source>
</reference>
<comment type="caution">
    <text evidence="2">The sequence shown here is derived from an EMBL/GenBank/DDBJ whole genome shotgun (WGS) entry which is preliminary data.</text>
</comment>
<accession>A0A8H6M0S1</accession>
<name>A0A8H6M0S1_9AGAR</name>
<feature type="compositionally biased region" description="Low complexity" evidence="1">
    <location>
        <begin position="182"/>
        <end position="195"/>
    </location>
</feature>
<dbReference type="Proteomes" id="UP000521943">
    <property type="component" value="Unassembled WGS sequence"/>
</dbReference>
<feature type="region of interest" description="Disordered" evidence="1">
    <location>
        <begin position="332"/>
        <end position="357"/>
    </location>
</feature>
<dbReference type="OrthoDB" id="10487497at2759"/>
<organism evidence="2 3">
    <name type="scientific">Ephemerocybe angulata</name>
    <dbReference type="NCBI Taxonomy" id="980116"/>
    <lineage>
        <taxon>Eukaryota</taxon>
        <taxon>Fungi</taxon>
        <taxon>Dikarya</taxon>
        <taxon>Basidiomycota</taxon>
        <taxon>Agaricomycotina</taxon>
        <taxon>Agaricomycetes</taxon>
        <taxon>Agaricomycetidae</taxon>
        <taxon>Agaricales</taxon>
        <taxon>Agaricineae</taxon>
        <taxon>Psathyrellaceae</taxon>
        <taxon>Ephemerocybe</taxon>
    </lineage>
</organism>
<sequence>MSNNSNNPQHHRRSALHGYVDPQGNFEPSPFGLAQPDAAQPPPDTAHPPSSSTSYLGGQVAPGSAYEYQHQGSTDEGAHAQYPAQQDIAPAQMPRAYQPETFEEHPSSAGLGYAPPPVQPLYTPQPVHPSYAQPPIPSQTYHQPSDYLQDPSSQHQHPAGQAGASSFGNLGFPPGRDAGYNSVSYQQSGQYQQSVHEGGTMTMGTSQPLSHFEQQESRDTLQVPSQLTRYLANPEPYMEQEFLSQEYQSYRRPPSRIPTPEPTQKNSLPRTGYMNIKYRRPVPAAADLDHLVTGFDRAANNDLKAYVEAFRSVTRFTQFSIALPQSQLADVASANEPGPSTFQHLPPPPGASIPLPQAHENINFDEPRNYRPTPSDITVTKALGKVETWRITSTFTDFVKNVTSVPCTSDVMAKKREDALDEGLQEALETITDNMVASHILAGVYLTSQSVRSYCEGLIDSSPEIAIIIAARYGIFVEPDTWQQQYAQFGYATLIPTAKQTEFKVLDGVRARVVNHTDDFVTHFRECINIFVADFGIRDRHMVPDVAHYIHCDGALRVSISLHGRCGSDLHRYNLKEKLEYESQFNWAWPELALPGEAAFNCFRWAIDIKEKGENSRFSVQLLRSPLLCSTLNMIVDHIAGLTPIALVRYLNRENPFIVEQMGPELDSFRYIPVMAYAAASVSSVFAAYERKGSRMNPMAMLDSNDIEDLFQNKLMCTLSFIKYKSLHGKPSEQADMIWLNGLCAFRGAEASYPSRWVEAFGDFTATFGPDDVDSTMPPSLRGDTISHIVRSHTNLNNSGGYYRRSMNLKQIETAKRHKQLPADMIPVMDQNADRTEPWVSPVSLGNFIAPPPVGYTFAVSHPFLPSYFQPIPKATANEEGITTHWSQVMRYTGTHATGQISEPSAEGPPSTSEAMEAMESG</sequence>
<evidence type="ECO:0000256" key="1">
    <source>
        <dbReference type="SAM" id="MobiDB-lite"/>
    </source>
</evidence>
<feature type="region of interest" description="Disordered" evidence="1">
    <location>
        <begin position="899"/>
        <end position="922"/>
    </location>
</feature>
<gene>
    <name evidence="2" type="ORF">DFP72DRAFT_852929</name>
</gene>